<reference evidence="1" key="1">
    <citation type="submission" date="2016-10" db="EMBL/GenBank/DDBJ databases">
        <authorList>
            <person name="de Groot N.N."/>
        </authorList>
    </citation>
    <scope>NUCLEOTIDE SEQUENCE</scope>
</reference>
<evidence type="ECO:0000313" key="1">
    <source>
        <dbReference type="EMBL" id="SFV86417.1"/>
    </source>
</evidence>
<organism evidence="1">
    <name type="scientific">hydrothermal vent metagenome</name>
    <dbReference type="NCBI Taxonomy" id="652676"/>
    <lineage>
        <taxon>unclassified sequences</taxon>
        <taxon>metagenomes</taxon>
        <taxon>ecological metagenomes</taxon>
    </lineage>
</organism>
<protein>
    <submittedName>
        <fullName evidence="1">Uncharacterized protein</fullName>
    </submittedName>
</protein>
<sequence>MSIIQNAIESIQIGIEDYQNADDRRSVSAIRNILAGILLLYKEKLCQLSPDEDKELLIKKNIKPVQNESGGIVFKGDGKTTVGVPSIKARFKDLKVLVDWKSFDEINKLRNDIEHYYTEKSPKSVCEIVAKSFLLIRDFLSDCLDKDPQETLGNDTWKILLEASEVYEAESKSCRASIDAIDWKYSSVQDSSKHLRCVQCHSSLIQAPNNEDCYPRINLHCKSCDFNFFFGDVVEQCLAGEAYYAIKDGGESPYENCPKCNQSTFIHSEELCILCGYKMEHICCEICAEPLNIEEQYYNGNWCSNCQYKWENMKEE</sequence>
<dbReference type="AlphaFoldDB" id="A0A1W1DXR0"/>
<name>A0A1W1DXR0_9ZZZZ</name>
<gene>
    <name evidence="1" type="ORF">MNB_SUP05-SYMBIONT-4-238</name>
</gene>
<dbReference type="EMBL" id="FPHY01000076">
    <property type="protein sequence ID" value="SFV86417.1"/>
    <property type="molecule type" value="Genomic_DNA"/>
</dbReference>
<proteinExistence type="predicted"/>
<accession>A0A1W1DXR0</accession>